<evidence type="ECO:0000256" key="5">
    <source>
        <dbReference type="ARBA" id="ARBA00022552"/>
    </source>
</evidence>
<keyword evidence="9" id="KW-1185">Reference proteome</keyword>
<name>A0A2K5AT42_9ARCH</name>
<evidence type="ECO:0000313" key="9">
    <source>
        <dbReference type="Proteomes" id="UP000236248"/>
    </source>
</evidence>
<evidence type="ECO:0000313" key="8">
    <source>
        <dbReference type="EMBL" id="SPC34801.1"/>
    </source>
</evidence>
<accession>A0A2K5AT42</accession>
<dbReference type="NCBIfam" id="NF009623">
    <property type="entry name" value="PRK13130.1"/>
    <property type="match status" value="1"/>
</dbReference>
<evidence type="ECO:0000256" key="7">
    <source>
        <dbReference type="HAMAP-Rule" id="MF_00803"/>
    </source>
</evidence>
<dbReference type="KEGG" id="ncv:NCAV_1638"/>
<proteinExistence type="inferred from homology"/>
<dbReference type="InterPro" id="IPR036756">
    <property type="entry name" value="H/ACA_rnp_Nop10_sf"/>
</dbReference>
<keyword evidence="5 7" id="KW-0698">rRNA processing</keyword>
<reference evidence="9" key="1">
    <citation type="submission" date="2018-01" db="EMBL/GenBank/DDBJ databases">
        <authorList>
            <person name="Kerou L M."/>
        </authorList>
    </citation>
    <scope>NUCLEOTIDE SEQUENCE [LARGE SCALE GENOMIC DNA]</scope>
    <source>
        <strain evidence="9">SCU2</strain>
    </source>
</reference>
<evidence type="ECO:0000256" key="3">
    <source>
        <dbReference type="ARBA" id="ARBA00018821"/>
    </source>
</evidence>
<dbReference type="Pfam" id="PF04135">
    <property type="entry name" value="Nop10p"/>
    <property type="match status" value="1"/>
</dbReference>
<dbReference type="Proteomes" id="UP000236248">
    <property type="component" value="Chromosome NCAV"/>
</dbReference>
<protein>
    <recommendedName>
        <fullName evidence="3 7">Ribosome biogenesis protein Nop10</fullName>
    </recommendedName>
</protein>
<dbReference type="EMBL" id="LT981265">
    <property type="protein sequence ID" value="SPC34801.1"/>
    <property type="molecule type" value="Genomic_DNA"/>
</dbReference>
<dbReference type="InterPro" id="IPR007264">
    <property type="entry name" value="H/ACA_rnp_Nop10"/>
</dbReference>
<evidence type="ECO:0000256" key="6">
    <source>
        <dbReference type="ARBA" id="ARBA00023274"/>
    </source>
</evidence>
<dbReference type="GO" id="GO:0001522">
    <property type="term" value="P:pseudouridine synthesis"/>
    <property type="evidence" value="ECO:0007669"/>
    <property type="project" value="InterPro"/>
</dbReference>
<gene>
    <name evidence="8" type="primary">nop</name>
    <name evidence="7" type="synonym">nop10</name>
    <name evidence="8" type="ORF">NCAV_1638</name>
</gene>
<dbReference type="PANTHER" id="PTHR13305">
    <property type="entry name" value="RIBOSOME BIOGENESIS PROTEIN NOP10"/>
    <property type="match status" value="1"/>
</dbReference>
<comment type="similarity">
    <text evidence="2 7">Belongs to the NOP10 family.</text>
</comment>
<dbReference type="GO" id="GO:1990904">
    <property type="term" value="C:ribonucleoprotein complex"/>
    <property type="evidence" value="ECO:0007669"/>
    <property type="project" value="UniProtKB-KW"/>
</dbReference>
<dbReference type="SUPFAM" id="SSF144210">
    <property type="entry name" value="Nop10-like SnoRNP"/>
    <property type="match status" value="1"/>
</dbReference>
<dbReference type="HAMAP" id="MF_00803">
    <property type="entry name" value="Nop10"/>
    <property type="match status" value="1"/>
</dbReference>
<comment type="function">
    <text evidence="1 7">Involved in ribosome biogenesis; more specifically in 18S rRNA pseudouridylation and in cleavage of pre-rRNA.</text>
</comment>
<evidence type="ECO:0000256" key="1">
    <source>
        <dbReference type="ARBA" id="ARBA00002325"/>
    </source>
</evidence>
<sequence>MRHLLRRCYTCKIYTLKQECPRCHGLTHDPHPPKFSPDDRYARYRIADRYKADSGGYKQE</sequence>
<organism evidence="8 9">
    <name type="scientific">Candidatus Nitrosocaldus cavascurensis</name>
    <dbReference type="NCBI Taxonomy" id="2058097"/>
    <lineage>
        <taxon>Archaea</taxon>
        <taxon>Nitrososphaerota</taxon>
        <taxon>Nitrososphaeria</taxon>
        <taxon>Candidatus Nitrosocaldales</taxon>
        <taxon>Candidatus Nitrosocaldaceae</taxon>
        <taxon>Candidatus Nitrosocaldus</taxon>
    </lineage>
</organism>
<dbReference type="AlphaFoldDB" id="A0A2K5AT42"/>
<dbReference type="PANTHER" id="PTHR13305:SF0">
    <property type="entry name" value="H_ACA RIBONUCLEOPROTEIN COMPLEX SUBUNIT 3"/>
    <property type="match status" value="1"/>
</dbReference>
<dbReference type="GO" id="GO:0030515">
    <property type="term" value="F:snoRNA binding"/>
    <property type="evidence" value="ECO:0007669"/>
    <property type="project" value="InterPro"/>
</dbReference>
<evidence type="ECO:0000256" key="2">
    <source>
        <dbReference type="ARBA" id="ARBA00009462"/>
    </source>
</evidence>
<dbReference type="RefSeq" id="WP_103286602.1">
    <property type="nucleotide sequence ID" value="NZ_LT981265.1"/>
</dbReference>
<keyword evidence="4 7" id="KW-0690">Ribosome biogenesis</keyword>
<dbReference type="GO" id="GO:0006364">
    <property type="term" value="P:rRNA processing"/>
    <property type="evidence" value="ECO:0007669"/>
    <property type="project" value="UniProtKB-UniRule"/>
</dbReference>
<evidence type="ECO:0000256" key="4">
    <source>
        <dbReference type="ARBA" id="ARBA00022517"/>
    </source>
</evidence>
<dbReference type="Gene3D" id="2.20.28.40">
    <property type="entry name" value="H/ACA ribonucleoprotein complex, subunit Nop10"/>
    <property type="match status" value="1"/>
</dbReference>
<keyword evidence="6 7" id="KW-0687">Ribonucleoprotein</keyword>
<dbReference type="GeneID" id="41595629"/>
<dbReference type="InterPro" id="IPR023532">
    <property type="entry name" value="Nop10_arc-typ"/>
</dbReference>